<dbReference type="Proteomes" id="UP000664203">
    <property type="component" value="Unassembled WGS sequence"/>
</dbReference>
<comment type="caution">
    <text evidence="8">The sequence shown here is derived from an EMBL/GenBank/DDBJ whole genome shotgun (WGS) entry which is preliminary data.</text>
</comment>
<evidence type="ECO:0000313" key="8">
    <source>
        <dbReference type="EMBL" id="CAF9927223.1"/>
    </source>
</evidence>
<dbReference type="Gene3D" id="3.40.50.1820">
    <property type="entry name" value="alpha/beta hydrolase"/>
    <property type="match status" value="1"/>
</dbReference>
<keyword evidence="5" id="KW-0496">Mitochondrion</keyword>
<feature type="compositionally biased region" description="Polar residues" evidence="7">
    <location>
        <begin position="281"/>
        <end position="293"/>
    </location>
</feature>
<evidence type="ECO:0000313" key="9">
    <source>
        <dbReference type="Proteomes" id="UP000664203"/>
    </source>
</evidence>
<dbReference type="PANTHER" id="PTHR48182:SF2">
    <property type="entry name" value="PROTEIN SERAC1"/>
    <property type="match status" value="1"/>
</dbReference>
<comment type="subcellular location">
    <subcellularLocation>
        <location evidence="2">Endoplasmic reticulum</location>
    </subcellularLocation>
    <subcellularLocation>
        <location evidence="3">Membrane</location>
    </subcellularLocation>
    <subcellularLocation>
        <location evidence="1">Mitochondrion</location>
    </subcellularLocation>
</comment>
<evidence type="ECO:0000256" key="3">
    <source>
        <dbReference type="ARBA" id="ARBA00004370"/>
    </source>
</evidence>
<gene>
    <name evidence="8" type="primary">SERAC1</name>
    <name evidence="8" type="ORF">ALECFALPRED_003655</name>
</gene>
<dbReference type="GO" id="GO:0009117">
    <property type="term" value="P:nucleotide metabolic process"/>
    <property type="evidence" value="ECO:0007669"/>
    <property type="project" value="InterPro"/>
</dbReference>
<dbReference type="GO" id="GO:0016020">
    <property type="term" value="C:membrane"/>
    <property type="evidence" value="ECO:0007669"/>
    <property type="project" value="UniProtKB-SubCell"/>
</dbReference>
<keyword evidence="4" id="KW-0256">Endoplasmic reticulum</keyword>
<evidence type="ECO:0000256" key="1">
    <source>
        <dbReference type="ARBA" id="ARBA00004173"/>
    </source>
</evidence>
<accession>A0A8H3FSW9</accession>
<dbReference type="GO" id="GO:0005739">
    <property type="term" value="C:mitochondrion"/>
    <property type="evidence" value="ECO:0007669"/>
    <property type="project" value="UniProtKB-SubCell"/>
</dbReference>
<organism evidence="8 9">
    <name type="scientific">Alectoria fallacina</name>
    <dbReference type="NCBI Taxonomy" id="1903189"/>
    <lineage>
        <taxon>Eukaryota</taxon>
        <taxon>Fungi</taxon>
        <taxon>Dikarya</taxon>
        <taxon>Ascomycota</taxon>
        <taxon>Pezizomycotina</taxon>
        <taxon>Lecanoromycetes</taxon>
        <taxon>OSLEUM clade</taxon>
        <taxon>Lecanoromycetidae</taxon>
        <taxon>Lecanorales</taxon>
        <taxon>Lecanorineae</taxon>
        <taxon>Parmeliaceae</taxon>
        <taxon>Alectoria</taxon>
    </lineage>
</organism>
<dbReference type="InterPro" id="IPR029058">
    <property type="entry name" value="AB_hydrolase_fold"/>
</dbReference>
<protein>
    <submittedName>
        <fullName evidence="8">Serine active site containing protein 1</fullName>
    </submittedName>
</protein>
<sequence length="405" mass="44930">MSKPDSDRIGFATLHNPNDALIDVVFVHGLRGHREGTWTKGTTLWPKELLPEKVPQARILTFDYDVDIYHFWSPPASDNTIKNHADSLTAGLIGLRYGKKQTVARPIIFVAHSLGGLLCAENLMQRLSQTVQGASPFSEPHQGSDKAQWVEIGKNFLSLLSLKSTGGLLKELEQRSDTLVKLGVAFPQWLSHRAGKPETKVEIICFFEELSSSIVPEESARLKGYPALSIYADQFDMCKFSNATDGNYQKVADVLARWAEELKEATKKEDTKPSGDKVTFGDNNQGNQFGRYESTGTTNWGTWNADDGQSLTADNPVIPRIVGLLDQGCKVGIMTATGYTEAKKNYGRFYGLLEAIKAAVTMQHPNNPELIILGGESNFLFQLDTSSENLLIYVEKSKWLLPEMQ</sequence>
<dbReference type="GO" id="GO:0006190">
    <property type="term" value="P:inosine salvage"/>
    <property type="evidence" value="ECO:0007669"/>
    <property type="project" value="InterPro"/>
</dbReference>
<feature type="region of interest" description="Disordered" evidence="7">
    <location>
        <begin position="265"/>
        <end position="293"/>
    </location>
</feature>
<dbReference type="AlphaFoldDB" id="A0A8H3FSW9"/>
<dbReference type="GO" id="GO:0005783">
    <property type="term" value="C:endoplasmic reticulum"/>
    <property type="evidence" value="ECO:0007669"/>
    <property type="project" value="UniProtKB-SubCell"/>
</dbReference>
<dbReference type="InterPro" id="IPR052374">
    <property type="entry name" value="SERAC1"/>
</dbReference>
<dbReference type="EMBL" id="CAJPDR010000225">
    <property type="protein sequence ID" value="CAF9927223.1"/>
    <property type="molecule type" value="Genomic_DNA"/>
</dbReference>
<dbReference type="OrthoDB" id="427518at2759"/>
<proteinExistence type="predicted"/>
<dbReference type="SUPFAM" id="SSF53474">
    <property type="entry name" value="alpha/beta-Hydrolases"/>
    <property type="match status" value="1"/>
</dbReference>
<name>A0A8H3FSW9_9LECA</name>
<dbReference type="Pfam" id="PF06437">
    <property type="entry name" value="ISN1"/>
    <property type="match status" value="1"/>
</dbReference>
<dbReference type="InterPro" id="IPR009453">
    <property type="entry name" value="ISN1"/>
</dbReference>
<dbReference type="PANTHER" id="PTHR48182">
    <property type="entry name" value="PROTEIN SERAC1"/>
    <property type="match status" value="1"/>
</dbReference>
<keyword evidence="6" id="KW-0472">Membrane</keyword>
<feature type="compositionally biased region" description="Basic and acidic residues" evidence="7">
    <location>
        <begin position="265"/>
        <end position="275"/>
    </location>
</feature>
<reference evidence="8" key="1">
    <citation type="submission" date="2021-03" db="EMBL/GenBank/DDBJ databases">
        <authorList>
            <person name="Tagirdzhanova G."/>
        </authorList>
    </citation>
    <scope>NUCLEOTIDE SEQUENCE</scope>
</reference>
<evidence type="ECO:0000256" key="4">
    <source>
        <dbReference type="ARBA" id="ARBA00022824"/>
    </source>
</evidence>
<keyword evidence="9" id="KW-1185">Reference proteome</keyword>
<evidence type="ECO:0000256" key="6">
    <source>
        <dbReference type="ARBA" id="ARBA00023136"/>
    </source>
</evidence>
<evidence type="ECO:0000256" key="5">
    <source>
        <dbReference type="ARBA" id="ARBA00023128"/>
    </source>
</evidence>
<dbReference type="GO" id="GO:0000287">
    <property type="term" value="F:magnesium ion binding"/>
    <property type="evidence" value="ECO:0007669"/>
    <property type="project" value="InterPro"/>
</dbReference>
<dbReference type="GO" id="GO:0008253">
    <property type="term" value="F:5'-nucleotidase activity"/>
    <property type="evidence" value="ECO:0007669"/>
    <property type="project" value="InterPro"/>
</dbReference>
<evidence type="ECO:0000256" key="7">
    <source>
        <dbReference type="SAM" id="MobiDB-lite"/>
    </source>
</evidence>
<evidence type="ECO:0000256" key="2">
    <source>
        <dbReference type="ARBA" id="ARBA00004240"/>
    </source>
</evidence>